<dbReference type="InterPro" id="IPR036291">
    <property type="entry name" value="NAD(P)-bd_dom_sf"/>
</dbReference>
<sequence>MAEQVLARANVPEIVFVRCAYFMENWATALDIRGAPDPLIVSTITPLEWEIPMVAVADIGAVIASEALKREAAPKKPHVFELHGPRMYSPLHVQAAFSDALGKQVAVKPVAKGDLYGYYRRIFPDDVVPEWVEMTCSFLPGGVMKPGHVEEGTEVVNGKTELADAVKTAVESLL</sequence>
<dbReference type="RefSeq" id="XP_040676099.1">
    <property type="nucleotide sequence ID" value="XM_040825880.1"/>
</dbReference>
<dbReference type="AlphaFoldDB" id="A0A0B2WM55"/>
<name>A0A0B2WM55_METAS</name>
<protein>
    <submittedName>
        <fullName evidence="1">NAD(P)-binding domain protein</fullName>
    </submittedName>
</protein>
<dbReference type="OrthoDB" id="419598at2759"/>
<dbReference type="GeneID" id="63741537"/>
<dbReference type="SUPFAM" id="SSF51735">
    <property type="entry name" value="NAD(P)-binding Rossmann-fold domains"/>
    <property type="match status" value="1"/>
</dbReference>
<reference evidence="1 2" key="1">
    <citation type="journal article" date="2014" name="Proc. Natl. Acad. Sci. U.S.A.">
        <title>Trajectory and genomic determinants of fungal-pathogen speciation and host adaptation.</title>
        <authorList>
            <person name="Hu X."/>
            <person name="Xiao G."/>
            <person name="Zheng P."/>
            <person name="Shang Y."/>
            <person name="Su Y."/>
            <person name="Zhang X."/>
            <person name="Liu X."/>
            <person name="Zhan S."/>
            <person name="St Leger R.J."/>
            <person name="Wang C."/>
        </authorList>
    </citation>
    <scope>NUCLEOTIDE SEQUENCE [LARGE SCALE GENOMIC DNA]</scope>
    <source>
        <strain evidence="1 2">ARSEF 1941</strain>
    </source>
</reference>
<keyword evidence="2" id="KW-1185">Reference proteome</keyword>
<accession>A0A0B2WM55</accession>
<proteinExistence type="predicted"/>
<gene>
    <name evidence="1" type="ORF">MAM_07082</name>
</gene>
<evidence type="ECO:0000313" key="1">
    <source>
        <dbReference type="EMBL" id="KHN95033.1"/>
    </source>
</evidence>
<dbReference type="HOGENOM" id="CLU_1540411_0_0_1"/>
<dbReference type="Proteomes" id="UP000030816">
    <property type="component" value="Unassembled WGS sequence"/>
</dbReference>
<organism evidence="1 2">
    <name type="scientific">Metarhizium album (strain ARSEF 1941)</name>
    <dbReference type="NCBI Taxonomy" id="1081103"/>
    <lineage>
        <taxon>Eukaryota</taxon>
        <taxon>Fungi</taxon>
        <taxon>Dikarya</taxon>
        <taxon>Ascomycota</taxon>
        <taxon>Pezizomycotina</taxon>
        <taxon>Sordariomycetes</taxon>
        <taxon>Hypocreomycetidae</taxon>
        <taxon>Hypocreales</taxon>
        <taxon>Clavicipitaceae</taxon>
        <taxon>Metarhizium</taxon>
    </lineage>
</organism>
<comment type="caution">
    <text evidence="1">The sequence shown here is derived from an EMBL/GenBank/DDBJ whole genome shotgun (WGS) entry which is preliminary data.</text>
</comment>
<dbReference type="STRING" id="1081103.A0A0B2WM55"/>
<dbReference type="Gene3D" id="3.40.50.720">
    <property type="entry name" value="NAD(P)-binding Rossmann-like Domain"/>
    <property type="match status" value="1"/>
</dbReference>
<evidence type="ECO:0000313" key="2">
    <source>
        <dbReference type="Proteomes" id="UP000030816"/>
    </source>
</evidence>
<dbReference type="EMBL" id="AZHE01000027">
    <property type="protein sequence ID" value="KHN95033.1"/>
    <property type="molecule type" value="Genomic_DNA"/>
</dbReference>